<evidence type="ECO:0000313" key="2">
    <source>
        <dbReference type="EMBL" id="TKR76130.1"/>
    </source>
</evidence>
<proteinExistence type="predicted"/>
<sequence>MAASAVDVGGLLVFSFVVYFVSLALSAFGIPLVEGSVGDVEGVSKADEVAESIFPDVGLCVVSSEVEAVDVMSKVSYAEGDCELAVPVVATSGFVVPALVDFSGSVVAESLVLVSMDDIGLSVKSVDVDVNPGELEKGSVDEAVEGSEDSAEVESTEVDLVNNGNALTRLLTRGRGISRRGRLIDYYRTGWGPGCRLFRNRSLLRGRRGELGGC</sequence>
<keyword evidence="1" id="KW-0472">Membrane</keyword>
<keyword evidence="1" id="KW-0812">Transmembrane</keyword>
<keyword evidence="1" id="KW-1133">Transmembrane helix</keyword>
<dbReference type="Proteomes" id="UP000298663">
    <property type="component" value="Unassembled WGS sequence"/>
</dbReference>
<feature type="transmembrane region" description="Helical" evidence="1">
    <location>
        <begin position="12"/>
        <end position="33"/>
    </location>
</feature>
<evidence type="ECO:0000313" key="3">
    <source>
        <dbReference type="Proteomes" id="UP000298663"/>
    </source>
</evidence>
<evidence type="ECO:0000256" key="1">
    <source>
        <dbReference type="SAM" id="Phobius"/>
    </source>
</evidence>
<reference evidence="2 3" key="1">
    <citation type="journal article" date="2015" name="Genome Biol.">
        <title>Comparative genomics of Steinernema reveals deeply conserved gene regulatory networks.</title>
        <authorList>
            <person name="Dillman A.R."/>
            <person name="Macchietto M."/>
            <person name="Porter C.F."/>
            <person name="Rogers A."/>
            <person name="Williams B."/>
            <person name="Antoshechkin I."/>
            <person name="Lee M.M."/>
            <person name="Goodwin Z."/>
            <person name="Lu X."/>
            <person name="Lewis E.E."/>
            <person name="Goodrich-Blair H."/>
            <person name="Stock S.P."/>
            <person name="Adams B.J."/>
            <person name="Sternberg P.W."/>
            <person name="Mortazavi A."/>
        </authorList>
    </citation>
    <scope>NUCLEOTIDE SEQUENCE [LARGE SCALE GENOMIC DNA]</scope>
    <source>
        <strain evidence="2 3">ALL</strain>
    </source>
</reference>
<organism evidence="2 3">
    <name type="scientific">Steinernema carpocapsae</name>
    <name type="common">Entomopathogenic nematode</name>
    <dbReference type="NCBI Taxonomy" id="34508"/>
    <lineage>
        <taxon>Eukaryota</taxon>
        <taxon>Metazoa</taxon>
        <taxon>Ecdysozoa</taxon>
        <taxon>Nematoda</taxon>
        <taxon>Chromadorea</taxon>
        <taxon>Rhabditida</taxon>
        <taxon>Tylenchina</taxon>
        <taxon>Panagrolaimomorpha</taxon>
        <taxon>Strongyloidoidea</taxon>
        <taxon>Steinernematidae</taxon>
        <taxon>Steinernema</taxon>
    </lineage>
</organism>
<dbReference type="AlphaFoldDB" id="A0A4U5N1K6"/>
<accession>A0A4U5N1K6</accession>
<dbReference type="EMBL" id="AZBU02000005">
    <property type="protein sequence ID" value="TKR76130.1"/>
    <property type="molecule type" value="Genomic_DNA"/>
</dbReference>
<protein>
    <submittedName>
        <fullName evidence="2">Uncharacterized protein</fullName>
    </submittedName>
</protein>
<name>A0A4U5N1K6_STECR</name>
<comment type="caution">
    <text evidence="2">The sequence shown here is derived from an EMBL/GenBank/DDBJ whole genome shotgun (WGS) entry which is preliminary data.</text>
</comment>
<gene>
    <name evidence="2" type="ORF">L596_017321</name>
</gene>
<reference evidence="2 3" key="2">
    <citation type="journal article" date="2019" name="G3 (Bethesda)">
        <title>Hybrid Assembly of the Genome of the Entomopathogenic Nematode Steinernema carpocapsae Identifies the X-Chromosome.</title>
        <authorList>
            <person name="Serra L."/>
            <person name="Macchietto M."/>
            <person name="Macias-Munoz A."/>
            <person name="McGill C.J."/>
            <person name="Rodriguez I.M."/>
            <person name="Rodriguez B."/>
            <person name="Murad R."/>
            <person name="Mortazavi A."/>
        </authorList>
    </citation>
    <scope>NUCLEOTIDE SEQUENCE [LARGE SCALE GENOMIC DNA]</scope>
    <source>
        <strain evidence="2 3">ALL</strain>
    </source>
</reference>
<keyword evidence="3" id="KW-1185">Reference proteome</keyword>